<protein>
    <recommendedName>
        <fullName evidence="4">Transmembrane protein</fullName>
    </recommendedName>
</protein>
<keyword evidence="1" id="KW-0812">Transmembrane</keyword>
<feature type="transmembrane region" description="Helical" evidence="1">
    <location>
        <begin position="62"/>
        <end position="81"/>
    </location>
</feature>
<name>R4U1K2_9MOLU</name>
<evidence type="ECO:0008006" key="4">
    <source>
        <dbReference type="Google" id="ProtNLM"/>
    </source>
</evidence>
<keyword evidence="3" id="KW-1185">Reference proteome</keyword>
<keyword evidence="1" id="KW-1133">Transmembrane helix</keyword>
<keyword evidence="1" id="KW-0472">Membrane</keyword>
<dbReference type="AlphaFoldDB" id="R4U1K2"/>
<gene>
    <name evidence="2" type="ORF">SCHRY_v1c06090</name>
</gene>
<evidence type="ECO:0000313" key="3">
    <source>
        <dbReference type="Proteomes" id="UP000013964"/>
    </source>
</evidence>
<dbReference type="KEGG" id="scr:SCHRY_v1c06090"/>
<feature type="transmembrane region" description="Helical" evidence="1">
    <location>
        <begin position="132"/>
        <end position="153"/>
    </location>
</feature>
<sequence>MKKELHFLTRHSAKIKYGLFVILALVPLFCVLLDLFFSTIIVDSQYGEETRNFDYSIINQSIYLSVWIVIATSCYGFLNWINCHTKTMPPWITGKNNLTRIASLNLISFLVFTLTLTINPQSVVGFNTWYKIIKSVFEHMLIPIIILTYYFLFTTEKISTKQYCQKYCWYNLPLLLAYITYVILRWIMLVKYFPSEKGEAFTPMPYDQIDPAKVGYPIFFLAIFALLLIAVLLAILLNYLSNLRSTKGKKI</sequence>
<dbReference type="OrthoDB" id="388890at2"/>
<feature type="transmembrane region" description="Helical" evidence="1">
    <location>
        <begin position="214"/>
        <end position="240"/>
    </location>
</feature>
<dbReference type="EMBL" id="CP005077">
    <property type="protein sequence ID" value="AGM25187.1"/>
    <property type="molecule type" value="Genomic_DNA"/>
</dbReference>
<feature type="transmembrane region" description="Helical" evidence="1">
    <location>
        <begin position="20"/>
        <end position="42"/>
    </location>
</feature>
<dbReference type="PATRIC" id="fig|1276227.3.peg.614"/>
<feature type="transmembrane region" description="Helical" evidence="1">
    <location>
        <begin position="101"/>
        <end position="120"/>
    </location>
</feature>
<accession>R4U1K2</accession>
<evidence type="ECO:0000313" key="2">
    <source>
        <dbReference type="EMBL" id="AGM25187.1"/>
    </source>
</evidence>
<evidence type="ECO:0000256" key="1">
    <source>
        <dbReference type="SAM" id="Phobius"/>
    </source>
</evidence>
<reference evidence="2 3" key="1">
    <citation type="journal article" date="2013" name="Genome Biol. Evol.">
        <title>Complete genomes of two dipteran-associated spiroplasmas provided insights into the origin, dynamics, and impacts of viral invasion in spiroplasma.</title>
        <authorList>
            <person name="Ku C."/>
            <person name="Lo W.S."/>
            <person name="Chen L.L."/>
            <person name="Kuo C.H."/>
        </authorList>
    </citation>
    <scope>NUCLEOTIDE SEQUENCE [LARGE SCALE GENOMIC DNA]</scope>
    <source>
        <strain evidence="2 3">DF-1</strain>
    </source>
</reference>
<feature type="transmembrane region" description="Helical" evidence="1">
    <location>
        <begin position="174"/>
        <end position="194"/>
    </location>
</feature>
<proteinExistence type="predicted"/>
<dbReference type="Proteomes" id="UP000013964">
    <property type="component" value="Chromosome"/>
</dbReference>
<organism evidence="2 3">
    <name type="scientific">Spiroplasma chrysopicola DF-1</name>
    <dbReference type="NCBI Taxonomy" id="1276227"/>
    <lineage>
        <taxon>Bacteria</taxon>
        <taxon>Bacillati</taxon>
        <taxon>Mycoplasmatota</taxon>
        <taxon>Mollicutes</taxon>
        <taxon>Entomoplasmatales</taxon>
        <taxon>Spiroplasmataceae</taxon>
        <taxon>Spiroplasma</taxon>
    </lineage>
</organism>
<dbReference type="RefSeq" id="WP_016339012.1">
    <property type="nucleotide sequence ID" value="NC_021280.1"/>
</dbReference>
<dbReference type="HOGENOM" id="CLU_1106575_0_0_14"/>